<protein>
    <submittedName>
        <fullName evidence="1">Uncharacterized protein</fullName>
    </submittedName>
</protein>
<accession>A0A1S8L2V9</accession>
<name>A0A1S8L2V9_9CLOT</name>
<dbReference type="Pfam" id="PF13563">
    <property type="entry name" value="2_5_RNA_ligase2"/>
    <property type="match status" value="1"/>
</dbReference>
<keyword evidence="2" id="KW-1185">Reference proteome</keyword>
<dbReference type="EMBL" id="CP096983">
    <property type="protein sequence ID" value="URZ12459.1"/>
    <property type="molecule type" value="Genomic_DNA"/>
</dbReference>
<dbReference type="PANTHER" id="PTHR40037:SF1">
    <property type="entry name" value="PHOSPHOESTERASE SAOUHSC_00951-RELATED"/>
    <property type="match status" value="1"/>
</dbReference>
<evidence type="ECO:0000313" key="2">
    <source>
        <dbReference type="Proteomes" id="UP000190951"/>
    </source>
</evidence>
<dbReference type="SUPFAM" id="SSF55144">
    <property type="entry name" value="LigT-like"/>
    <property type="match status" value="1"/>
</dbReference>
<dbReference type="STRING" id="84029.CROST_27540"/>
<dbReference type="KEGG" id="crw:CROST_031810"/>
<proteinExistence type="predicted"/>
<dbReference type="InterPro" id="IPR050580">
    <property type="entry name" value="2H_phosphoesterase_YjcG-like"/>
</dbReference>
<dbReference type="AlphaFoldDB" id="A0A1S8L2V9"/>
<dbReference type="Gene3D" id="3.90.1140.10">
    <property type="entry name" value="Cyclic phosphodiesterase"/>
    <property type="match status" value="1"/>
</dbReference>
<dbReference type="Proteomes" id="UP000190951">
    <property type="component" value="Chromosome"/>
</dbReference>
<sequence>MQVIDKIREKYDPLFKHVRGHVTLAFTFKSNLTQSEIEEHIKRVCVEFRSFKLSLQGILKVDNEFGRYLFLEVRQGRKTIKELSCRLYTGILESYKPEWFSDEKLLPHMTIGQFKNKNEIDRAFEEVQDIKDKFTTTVNKISVEIVDENEDSIIEFDVTLQD</sequence>
<gene>
    <name evidence="1" type="ORF">CROST_031810</name>
</gene>
<organism evidence="1 2">
    <name type="scientific">Clostridium felsineum</name>
    <dbReference type="NCBI Taxonomy" id="36839"/>
    <lineage>
        <taxon>Bacteria</taxon>
        <taxon>Bacillati</taxon>
        <taxon>Bacillota</taxon>
        <taxon>Clostridia</taxon>
        <taxon>Eubacteriales</taxon>
        <taxon>Clostridiaceae</taxon>
        <taxon>Clostridium</taxon>
    </lineage>
</organism>
<dbReference type="PANTHER" id="PTHR40037">
    <property type="entry name" value="PHOSPHOESTERASE YJCG-RELATED"/>
    <property type="match status" value="1"/>
</dbReference>
<dbReference type="InterPro" id="IPR009097">
    <property type="entry name" value="Cyclic_Pdiesterase"/>
</dbReference>
<reference evidence="1 2" key="1">
    <citation type="submission" date="2022-04" db="EMBL/GenBank/DDBJ databases">
        <title>Genome sequence of C. roseum typestrain.</title>
        <authorList>
            <person name="Poehlein A."/>
            <person name="Schoch T."/>
            <person name="Duerre P."/>
            <person name="Daniel R."/>
        </authorList>
    </citation>
    <scope>NUCLEOTIDE SEQUENCE [LARGE SCALE GENOMIC DNA]</scope>
    <source>
        <strain evidence="1 2">DSM 7320</strain>
    </source>
</reference>
<evidence type="ECO:0000313" key="1">
    <source>
        <dbReference type="EMBL" id="URZ12459.1"/>
    </source>
</evidence>